<dbReference type="Proteomes" id="UP001057402">
    <property type="component" value="Chromosome 2"/>
</dbReference>
<dbReference type="EMBL" id="CM042881">
    <property type="protein sequence ID" value="KAI4387525.1"/>
    <property type="molecule type" value="Genomic_DNA"/>
</dbReference>
<keyword evidence="2" id="KW-1185">Reference proteome</keyword>
<comment type="caution">
    <text evidence="1">The sequence shown here is derived from an EMBL/GenBank/DDBJ whole genome shotgun (WGS) entry which is preliminary data.</text>
</comment>
<name>A0ACB9S824_9MYRT</name>
<gene>
    <name evidence="1" type="ORF">MLD38_005352</name>
</gene>
<proteinExistence type="predicted"/>
<reference evidence="2" key="1">
    <citation type="journal article" date="2023" name="Front. Plant Sci.">
        <title>Chromosomal-level genome assembly of Melastoma candidum provides insights into trichome evolution.</title>
        <authorList>
            <person name="Zhong Y."/>
            <person name="Wu W."/>
            <person name="Sun C."/>
            <person name="Zou P."/>
            <person name="Liu Y."/>
            <person name="Dai S."/>
            <person name="Zhou R."/>
        </authorList>
    </citation>
    <scope>NUCLEOTIDE SEQUENCE [LARGE SCALE GENOMIC DNA]</scope>
</reference>
<evidence type="ECO:0000313" key="2">
    <source>
        <dbReference type="Proteomes" id="UP001057402"/>
    </source>
</evidence>
<organism evidence="1 2">
    <name type="scientific">Melastoma candidum</name>
    <dbReference type="NCBI Taxonomy" id="119954"/>
    <lineage>
        <taxon>Eukaryota</taxon>
        <taxon>Viridiplantae</taxon>
        <taxon>Streptophyta</taxon>
        <taxon>Embryophyta</taxon>
        <taxon>Tracheophyta</taxon>
        <taxon>Spermatophyta</taxon>
        <taxon>Magnoliopsida</taxon>
        <taxon>eudicotyledons</taxon>
        <taxon>Gunneridae</taxon>
        <taxon>Pentapetalae</taxon>
        <taxon>rosids</taxon>
        <taxon>malvids</taxon>
        <taxon>Myrtales</taxon>
        <taxon>Melastomataceae</taxon>
        <taxon>Melastomatoideae</taxon>
        <taxon>Melastomateae</taxon>
        <taxon>Melastoma</taxon>
    </lineage>
</organism>
<protein>
    <submittedName>
        <fullName evidence="1">Uncharacterized protein</fullName>
    </submittedName>
</protein>
<accession>A0ACB9S824</accession>
<evidence type="ECO:0000313" key="1">
    <source>
        <dbReference type="EMBL" id="KAI4387525.1"/>
    </source>
</evidence>
<sequence>MDALIRQMRTRSHTRGPSQTEEGRDGVSRALPRTGEKISKSWFQRQYSKQMNGNNGNHGPGGEDEIAIAIAIAAAAYAVDSLNEPDHGGMVSQGDSAFVRAKSKREMIPQQEPYGNPPLFEIQNQPRAEPSATRFPAAQLEKPQQKRQIGEGSTGGAPEADAWERDEMNRIRVKYEKLTGTIATWEDDKKKSTRRKLDENEREIERRRVKAQKEFRTEMERIGQIAGGARAQADERRKREEAKTREKAERIRRTGKARSNTCSCF</sequence>